<comment type="caution">
    <text evidence="1">The sequence shown here is derived from an EMBL/GenBank/DDBJ whole genome shotgun (WGS) entry which is preliminary data.</text>
</comment>
<reference evidence="2" key="1">
    <citation type="submission" date="2017-09" db="EMBL/GenBank/DDBJ databases">
        <title>Depth-based differentiation of microbial function through sediment-hosted aquifers and enrichment of novel symbionts in the deep terrestrial subsurface.</title>
        <authorList>
            <person name="Probst A.J."/>
            <person name="Ladd B."/>
            <person name="Jarett J.K."/>
            <person name="Geller-Mcgrath D.E."/>
            <person name="Sieber C.M.K."/>
            <person name="Emerson J.B."/>
            <person name="Anantharaman K."/>
            <person name="Thomas B.C."/>
            <person name="Malmstrom R."/>
            <person name="Stieglmeier M."/>
            <person name="Klingl A."/>
            <person name="Woyke T."/>
            <person name="Ryan C.M."/>
            <person name="Banfield J.F."/>
        </authorList>
    </citation>
    <scope>NUCLEOTIDE SEQUENCE [LARGE SCALE GENOMIC DNA]</scope>
</reference>
<evidence type="ECO:0008006" key="3">
    <source>
        <dbReference type="Google" id="ProtNLM"/>
    </source>
</evidence>
<dbReference type="AlphaFoldDB" id="A0A2M7VGB7"/>
<gene>
    <name evidence="1" type="ORF">COX77_00660</name>
</gene>
<proteinExistence type="predicted"/>
<name>A0A2M7VGB7_9BACT</name>
<protein>
    <recommendedName>
        <fullName evidence="3">Bro-N domain-containing protein</fullName>
    </recommendedName>
</protein>
<dbReference type="Proteomes" id="UP000230405">
    <property type="component" value="Unassembled WGS sequence"/>
</dbReference>
<organism evidence="1 2">
    <name type="scientific">Candidatus Komeilibacteria bacterium CG_4_10_14_0_2_um_filter_37_10</name>
    <dbReference type="NCBI Taxonomy" id="1974470"/>
    <lineage>
        <taxon>Bacteria</taxon>
        <taxon>Candidatus Komeiliibacteriota</taxon>
    </lineage>
</organism>
<evidence type="ECO:0000313" key="2">
    <source>
        <dbReference type="Proteomes" id="UP000230405"/>
    </source>
</evidence>
<dbReference type="EMBL" id="PFPO01000013">
    <property type="protein sequence ID" value="PIZ99736.1"/>
    <property type="molecule type" value="Genomic_DNA"/>
</dbReference>
<accession>A0A2M7VGB7</accession>
<sequence length="60" mass="7324">MISANNKLITIFEEHPVRRTWDAKQEKWYFSVVDIIKILTNQADFQLSRNYWKVLKNRLN</sequence>
<evidence type="ECO:0000313" key="1">
    <source>
        <dbReference type="EMBL" id="PIZ99736.1"/>
    </source>
</evidence>